<dbReference type="InterPro" id="IPR001584">
    <property type="entry name" value="Integrase_cat-core"/>
</dbReference>
<dbReference type="AlphaFoldDB" id="A0A2M6WWW6"/>
<dbReference type="InterPro" id="IPR009057">
    <property type="entry name" value="Homeodomain-like_sf"/>
</dbReference>
<evidence type="ECO:0000313" key="2">
    <source>
        <dbReference type="EMBL" id="PIT97292.1"/>
    </source>
</evidence>
<dbReference type="GO" id="GO:0015074">
    <property type="term" value="P:DNA integration"/>
    <property type="evidence" value="ECO:0007669"/>
    <property type="project" value="InterPro"/>
</dbReference>
<dbReference type="Proteomes" id="UP000228596">
    <property type="component" value="Unassembled WGS sequence"/>
</dbReference>
<reference evidence="3" key="1">
    <citation type="submission" date="2017-09" db="EMBL/GenBank/DDBJ databases">
        <title>Depth-based differentiation of microbial function through sediment-hosted aquifers and enrichment of novel symbionts in the deep terrestrial subsurface.</title>
        <authorList>
            <person name="Probst A.J."/>
            <person name="Ladd B."/>
            <person name="Jarett J.K."/>
            <person name="Geller-Mcgrath D.E."/>
            <person name="Sieber C.M.K."/>
            <person name="Emerson J.B."/>
            <person name="Anantharaman K."/>
            <person name="Thomas B.C."/>
            <person name="Malmstrom R."/>
            <person name="Stieglmeier M."/>
            <person name="Klingl A."/>
            <person name="Woyke T."/>
            <person name="Ryan C.M."/>
            <person name="Banfield J.F."/>
        </authorList>
    </citation>
    <scope>NUCLEOTIDE SEQUENCE [LARGE SCALE GENOMIC DNA]</scope>
</reference>
<accession>A0A2M6WWW6</accession>
<evidence type="ECO:0000259" key="1">
    <source>
        <dbReference type="PROSITE" id="PS50994"/>
    </source>
</evidence>
<dbReference type="EMBL" id="PEZV01000024">
    <property type="protein sequence ID" value="PIT97292.1"/>
    <property type="molecule type" value="Genomic_DNA"/>
</dbReference>
<dbReference type="GO" id="GO:0003676">
    <property type="term" value="F:nucleic acid binding"/>
    <property type="evidence" value="ECO:0007669"/>
    <property type="project" value="InterPro"/>
</dbReference>
<comment type="caution">
    <text evidence="2">The sequence shown here is derived from an EMBL/GenBank/DDBJ whole genome shotgun (WGS) entry which is preliminary data.</text>
</comment>
<dbReference type="SUPFAM" id="SSF53098">
    <property type="entry name" value="Ribonuclease H-like"/>
    <property type="match status" value="1"/>
</dbReference>
<dbReference type="SUPFAM" id="SSF46689">
    <property type="entry name" value="Homeodomain-like"/>
    <property type="match status" value="1"/>
</dbReference>
<name>A0A2M6WWW6_9BACT</name>
<dbReference type="InterPro" id="IPR012337">
    <property type="entry name" value="RNaseH-like_sf"/>
</dbReference>
<dbReference type="InterPro" id="IPR036397">
    <property type="entry name" value="RNaseH_sf"/>
</dbReference>
<organism evidence="2 3">
    <name type="scientific">Candidatus Berkelbacteria bacterium CG10_big_fil_rev_8_21_14_0_10_41_12</name>
    <dbReference type="NCBI Taxonomy" id="1974513"/>
    <lineage>
        <taxon>Bacteria</taxon>
        <taxon>Candidatus Berkelbacteria</taxon>
    </lineage>
</organism>
<dbReference type="Gene3D" id="3.30.420.10">
    <property type="entry name" value="Ribonuclease H-like superfamily/Ribonuclease H"/>
    <property type="match status" value="1"/>
</dbReference>
<dbReference type="PROSITE" id="PS50994">
    <property type="entry name" value="INTEGRASE"/>
    <property type="match status" value="1"/>
</dbReference>
<dbReference type="PANTHER" id="PTHR47515:SF3">
    <property type="entry name" value="INTEGRASE CORE DOMAIN PROTEIN"/>
    <property type="match status" value="1"/>
</dbReference>
<proteinExistence type="predicted"/>
<feature type="domain" description="Integrase catalytic" evidence="1">
    <location>
        <begin position="159"/>
        <end position="325"/>
    </location>
</feature>
<gene>
    <name evidence="2" type="ORF">COT77_02270</name>
</gene>
<dbReference type="PANTHER" id="PTHR47515">
    <property type="entry name" value="LOW CALCIUM RESPONSE LOCUS PROTEIN T"/>
    <property type="match status" value="1"/>
</dbReference>
<dbReference type="Pfam" id="PF13565">
    <property type="entry name" value="HTH_32"/>
    <property type="match status" value="1"/>
</dbReference>
<protein>
    <recommendedName>
        <fullName evidence="1">Integrase catalytic domain-containing protein</fullName>
    </recommendedName>
</protein>
<sequence>MQRINRLFRFDKDKEAEFRLKVVEYHKQYGTKAAVSAYDVSKATIYRWRKRLAKSQGLLTSLIPDSRSPRKKRFMLVDPKIISYIKTLRTDHPHLGKEKIKPFLDQFCLENSLRIISVSTIGKIIKRYNIFPYKPGRVYHDPSSRFAQEKINYKHKARYSPKPENIGYLEVDTVTFFINNIKRYIINAVDIKLKFQFSYTYSNLSSRTALDFFRKIEAVYPIKDGIHTVQTDNGLEFIGLFDQCLKQKQIKHIFIYPRCPKINGFVERANRTLKEEFADHNQQTLLISLEQFNKKLIEYLVWYNTERVHKSLGNLSPINYLLKVLPESHMYATHTLC</sequence>
<dbReference type="Pfam" id="PF13683">
    <property type="entry name" value="rve_3"/>
    <property type="match status" value="1"/>
</dbReference>
<evidence type="ECO:0000313" key="3">
    <source>
        <dbReference type="Proteomes" id="UP000228596"/>
    </source>
</evidence>